<dbReference type="EMBL" id="BARU01001943">
    <property type="protein sequence ID" value="GAH22425.1"/>
    <property type="molecule type" value="Genomic_DNA"/>
</dbReference>
<sequence>MIYSHSRLETFKNCPLKYKFNYIDKIKREEEGIEAFLGSRFHGVMEKIYKDLPFRKYSLDELLDFYEDDWDKKYHDKVVIADNEREAKDYKEIGKKFIEDYYKRYYPFNQGKVLGTERWVNINLDDKGEYKLRGI</sequence>
<evidence type="ECO:0000259" key="1">
    <source>
        <dbReference type="Pfam" id="PF12705"/>
    </source>
</evidence>
<comment type="caution">
    <text evidence="2">The sequence shown here is derived from an EMBL/GenBank/DDBJ whole genome shotgun (WGS) entry which is preliminary data.</text>
</comment>
<feature type="domain" description="PD-(D/E)XK endonuclease-like" evidence="1">
    <location>
        <begin position="4"/>
        <end position="117"/>
    </location>
</feature>
<name>X1EQ12_9ZZZZ</name>
<organism evidence="2">
    <name type="scientific">marine sediment metagenome</name>
    <dbReference type="NCBI Taxonomy" id="412755"/>
    <lineage>
        <taxon>unclassified sequences</taxon>
        <taxon>metagenomes</taxon>
        <taxon>ecological metagenomes</taxon>
    </lineage>
</organism>
<evidence type="ECO:0000313" key="2">
    <source>
        <dbReference type="EMBL" id="GAH22425.1"/>
    </source>
</evidence>
<feature type="non-terminal residue" evidence="2">
    <location>
        <position position="135"/>
    </location>
</feature>
<reference evidence="2" key="1">
    <citation type="journal article" date="2014" name="Front. Microbiol.">
        <title>High frequency of phylogenetically diverse reductive dehalogenase-homologous genes in deep subseafloor sedimentary metagenomes.</title>
        <authorList>
            <person name="Kawai M."/>
            <person name="Futagami T."/>
            <person name="Toyoda A."/>
            <person name="Takaki Y."/>
            <person name="Nishi S."/>
            <person name="Hori S."/>
            <person name="Arai W."/>
            <person name="Tsubouchi T."/>
            <person name="Morono Y."/>
            <person name="Uchiyama I."/>
            <person name="Ito T."/>
            <person name="Fujiyama A."/>
            <person name="Inagaki F."/>
            <person name="Takami H."/>
        </authorList>
    </citation>
    <scope>NUCLEOTIDE SEQUENCE</scope>
    <source>
        <strain evidence="2">Expedition CK06-06</strain>
    </source>
</reference>
<dbReference type="Pfam" id="PF12705">
    <property type="entry name" value="PDDEXK_1"/>
    <property type="match status" value="1"/>
</dbReference>
<gene>
    <name evidence="2" type="ORF">S03H2_04800</name>
</gene>
<protein>
    <recommendedName>
        <fullName evidence="1">PD-(D/E)XK endonuclease-like domain-containing protein</fullName>
    </recommendedName>
</protein>
<dbReference type="InterPro" id="IPR038726">
    <property type="entry name" value="PDDEXK_AddAB-type"/>
</dbReference>
<proteinExistence type="predicted"/>
<dbReference type="AlphaFoldDB" id="X1EQ12"/>
<accession>X1EQ12</accession>